<dbReference type="KEGG" id="elux:BTN50_0871"/>
<evidence type="ECO:0000313" key="1">
    <source>
        <dbReference type="EMBL" id="ATF09378.1"/>
    </source>
</evidence>
<name>A0A291B8P6_9GAMM</name>
<reference evidence="2" key="1">
    <citation type="submission" date="2017-04" db="EMBL/GenBank/DDBJ databases">
        <title>Genome evolution of the luminous symbionts of deep sea anglerfish.</title>
        <authorList>
            <person name="Hendry T.A."/>
        </authorList>
    </citation>
    <scope>NUCLEOTIDE SEQUENCE [LARGE SCALE GENOMIC DNA]</scope>
</reference>
<keyword evidence="2" id="KW-1185">Reference proteome</keyword>
<dbReference type="Proteomes" id="UP000218160">
    <property type="component" value="Chromosome 1"/>
</dbReference>
<proteinExistence type="predicted"/>
<organism evidence="1 2">
    <name type="scientific">Candidatus Enterovibrio altilux</name>
    <dbReference type="NCBI Taxonomy" id="1927128"/>
    <lineage>
        <taxon>Bacteria</taxon>
        <taxon>Pseudomonadati</taxon>
        <taxon>Pseudomonadota</taxon>
        <taxon>Gammaproteobacteria</taxon>
        <taxon>Vibrionales</taxon>
        <taxon>Vibrionaceae</taxon>
        <taxon>Enterovibrio</taxon>
    </lineage>
</organism>
<gene>
    <name evidence="1" type="ORF">BTN50_0871</name>
</gene>
<dbReference type="AlphaFoldDB" id="A0A291B8P6"/>
<protein>
    <submittedName>
        <fullName evidence="1">Uncharacterized protein</fullName>
    </submittedName>
</protein>
<evidence type="ECO:0000313" key="2">
    <source>
        <dbReference type="Proteomes" id="UP000218160"/>
    </source>
</evidence>
<sequence length="38" mass="4399">MMMAFMVKLVFSIPLRGPQGFINSAFKFAQLSLLWSQY</sequence>
<dbReference type="EMBL" id="CP020660">
    <property type="protein sequence ID" value="ATF09378.1"/>
    <property type="molecule type" value="Genomic_DNA"/>
</dbReference>
<accession>A0A291B8P6</accession>